<accession>A0A0B8P6B9</accession>
<dbReference type="GO" id="GO:0032259">
    <property type="term" value="P:methylation"/>
    <property type="evidence" value="ECO:0007669"/>
    <property type="project" value="UniProtKB-KW"/>
</dbReference>
<organism evidence="1 2">
    <name type="scientific">Vibrio ishigakensis</name>
    <dbReference type="NCBI Taxonomy" id="1481914"/>
    <lineage>
        <taxon>Bacteria</taxon>
        <taxon>Pseudomonadati</taxon>
        <taxon>Pseudomonadota</taxon>
        <taxon>Gammaproteobacteria</taxon>
        <taxon>Vibrionales</taxon>
        <taxon>Vibrionaceae</taxon>
        <taxon>Vibrio</taxon>
    </lineage>
</organism>
<dbReference type="Proteomes" id="UP000031670">
    <property type="component" value="Unassembled WGS sequence"/>
</dbReference>
<reference evidence="1 2" key="1">
    <citation type="submission" date="2015-01" db="EMBL/GenBank/DDBJ databases">
        <title>Vibrio sp. C5 JCM 19232 whole genome shotgun sequence.</title>
        <authorList>
            <person name="Sawabe T."/>
            <person name="Meirelles P."/>
            <person name="Feng G."/>
            <person name="Sayaka M."/>
            <person name="Hattori M."/>
            <person name="Ohkuma M."/>
        </authorList>
    </citation>
    <scope>NUCLEOTIDE SEQUENCE [LARGE SCALE GENOMIC DNA]</scope>
    <source>
        <strain evidence="1 2">JCM19232</strain>
    </source>
</reference>
<dbReference type="GO" id="GO:0008168">
    <property type="term" value="F:methyltransferase activity"/>
    <property type="evidence" value="ECO:0007669"/>
    <property type="project" value="UniProtKB-KW"/>
</dbReference>
<protein>
    <submittedName>
        <fullName evidence="1">Cm32/Um32 methyltransferase</fullName>
    </submittedName>
</protein>
<dbReference type="AlphaFoldDB" id="A0A0B8P6B9"/>
<sequence>MMNKLKRLFSRARPEAQELNILRGVLSSVQKSIADKK</sequence>
<keyword evidence="1" id="KW-0808">Transferase</keyword>
<name>A0A0B8P6B9_9VIBR</name>
<gene>
    <name evidence="1" type="ORF">JCM19232_6116</name>
</gene>
<evidence type="ECO:0000313" key="2">
    <source>
        <dbReference type="Proteomes" id="UP000031670"/>
    </source>
</evidence>
<proteinExistence type="predicted"/>
<evidence type="ECO:0000313" key="1">
    <source>
        <dbReference type="EMBL" id="GAM61811.1"/>
    </source>
</evidence>
<reference evidence="1 2" key="2">
    <citation type="submission" date="2015-01" db="EMBL/GenBank/DDBJ databases">
        <authorList>
            <consortium name="NBRP consortium"/>
            <person name="Sawabe T."/>
            <person name="Meirelles P."/>
            <person name="Feng G."/>
            <person name="Sayaka M."/>
            <person name="Hattori M."/>
            <person name="Ohkuma M."/>
        </authorList>
    </citation>
    <scope>NUCLEOTIDE SEQUENCE [LARGE SCALE GENOMIC DNA]</scope>
    <source>
        <strain evidence="1 2">JCM19232</strain>
    </source>
</reference>
<dbReference type="Gene3D" id="1.10.8.590">
    <property type="match status" value="1"/>
</dbReference>
<comment type="caution">
    <text evidence="1">The sequence shown here is derived from an EMBL/GenBank/DDBJ whole genome shotgun (WGS) entry which is preliminary data.</text>
</comment>
<dbReference type="EMBL" id="BBSA01000004">
    <property type="protein sequence ID" value="GAM61811.1"/>
    <property type="molecule type" value="Genomic_DNA"/>
</dbReference>
<keyword evidence="1" id="KW-0489">Methyltransferase</keyword>